<evidence type="ECO:0000256" key="1">
    <source>
        <dbReference type="SAM" id="MobiDB-lite"/>
    </source>
</evidence>
<sequence length="757" mass="85511">MYTALILSNSCYYIGTKLSACPEVTKDREDILHILLNLMRFCPRDVGRQLASSNCVSLLFNQLLQEDLESFGKTAIESVLARTSLSNTCCEFLCSFAQDAWSGDQQGADMLQSQAKIIASLKHFIYDTQTMVYLCQRDTFIQVVLNHIRLFLAGNTVKCTVQDSRMGQTAEDDQEKYEQEEQKGPENQAEKHDKTVSQEGEQENQEKLHKNFLVKWQEGGVSPNQHYHNLWSPSMSPNALPHSPASSPGMTEDSRASSSGSFLDDFGFLDEFSSAFSPTDTVQPKQDNEEDNAAYSDDGGDSEDHKYDNQEKAIQPISEAPTKVEFPLHSPPIEFSPHQQKTVAKDCLQIITKLTHQEENYTFLVKQDLLCTLLDVISDAPNLDAQLARSIKRLARSKNTLQTLLEMNFHQMVILKLIRRDCILARFSKPCSRCQTRLKFGQEILQEFVGHADSNLGWYLLQQHLRSEDSNTRQFMPVETLLCTLAYTLQHPQGEEVLTAQQTSVCSHILMSLSSLLTHRLLAGLIPNFQQLANPPAHVPTQRNPCKLAGLQAEDPNNLLFHTSHSECIVPKEDLCEASAYFRGMFQNDFAEKTLNRQNFTLDEQEAAHCSETDYHKFLHYLLGCRDSACVQQISGSTVCAMLYLADKYLCSQLLEELLQVNGLAEKCLDGDSLRHFLVPVLSIQSLGDRLNNLCSYTLLRYTNTQQINATLNQFVGHESAIAALVDLLQNFILQFTTTASENRQPQNSLVRLWDYL</sequence>
<dbReference type="GO" id="GO:0005829">
    <property type="term" value="C:cytosol"/>
    <property type="evidence" value="ECO:0007669"/>
    <property type="project" value="TreeGrafter"/>
</dbReference>
<feature type="compositionally biased region" description="Polar residues" evidence="1">
    <location>
        <begin position="275"/>
        <end position="285"/>
    </location>
</feature>
<accession>A0A915DDG7</accession>
<reference evidence="3" key="1">
    <citation type="submission" date="2022-11" db="UniProtKB">
        <authorList>
            <consortium name="WormBaseParasite"/>
        </authorList>
    </citation>
    <scope>IDENTIFICATION</scope>
</reference>
<protein>
    <submittedName>
        <fullName evidence="3">BTB domain-containing protein</fullName>
    </submittedName>
</protein>
<dbReference type="PANTHER" id="PTHR23312:SF8">
    <property type="entry name" value="ARMADILLO REPEAT-CONTAINING PROTEIN 5"/>
    <property type="match status" value="1"/>
</dbReference>
<dbReference type="InterPro" id="IPR011333">
    <property type="entry name" value="SKP1/BTB/POZ_sf"/>
</dbReference>
<dbReference type="Gene3D" id="3.30.710.10">
    <property type="entry name" value="Potassium Channel Kv1.1, Chain A"/>
    <property type="match status" value="1"/>
</dbReference>
<feature type="compositionally biased region" description="Basic and acidic residues" evidence="1">
    <location>
        <begin position="176"/>
        <end position="196"/>
    </location>
</feature>
<name>A0A915DDG7_9BILA</name>
<keyword evidence="2" id="KW-1185">Reference proteome</keyword>
<proteinExistence type="predicted"/>
<feature type="region of interest" description="Disordered" evidence="1">
    <location>
        <begin position="167"/>
        <end position="205"/>
    </location>
</feature>
<dbReference type="Proteomes" id="UP000887574">
    <property type="component" value="Unplaced"/>
</dbReference>
<feature type="region of interest" description="Disordered" evidence="1">
    <location>
        <begin position="227"/>
        <end position="262"/>
    </location>
</feature>
<dbReference type="GO" id="GO:0009653">
    <property type="term" value="P:anatomical structure morphogenesis"/>
    <property type="evidence" value="ECO:0007669"/>
    <property type="project" value="TreeGrafter"/>
</dbReference>
<dbReference type="WBParaSite" id="jg18715">
    <property type="protein sequence ID" value="jg18715"/>
    <property type="gene ID" value="jg18715"/>
</dbReference>
<organism evidence="2 3">
    <name type="scientific">Ditylenchus dipsaci</name>
    <dbReference type="NCBI Taxonomy" id="166011"/>
    <lineage>
        <taxon>Eukaryota</taxon>
        <taxon>Metazoa</taxon>
        <taxon>Ecdysozoa</taxon>
        <taxon>Nematoda</taxon>
        <taxon>Chromadorea</taxon>
        <taxon>Rhabditida</taxon>
        <taxon>Tylenchina</taxon>
        <taxon>Tylenchomorpha</taxon>
        <taxon>Sphaerularioidea</taxon>
        <taxon>Anguinidae</taxon>
        <taxon>Anguininae</taxon>
        <taxon>Ditylenchus</taxon>
    </lineage>
</organism>
<feature type="region of interest" description="Disordered" evidence="1">
    <location>
        <begin position="274"/>
        <end position="306"/>
    </location>
</feature>
<dbReference type="CDD" id="cd18186">
    <property type="entry name" value="BTB_POZ_ZBTB_KLHL-like"/>
    <property type="match status" value="1"/>
</dbReference>
<evidence type="ECO:0000313" key="2">
    <source>
        <dbReference type="Proteomes" id="UP000887574"/>
    </source>
</evidence>
<dbReference type="AlphaFoldDB" id="A0A915DDG7"/>
<feature type="compositionally biased region" description="Polar residues" evidence="1">
    <location>
        <begin position="227"/>
        <end position="237"/>
    </location>
</feature>
<evidence type="ECO:0000313" key="3">
    <source>
        <dbReference type="WBParaSite" id="jg18715"/>
    </source>
</evidence>
<dbReference type="PANTHER" id="PTHR23312">
    <property type="entry name" value="ARMC5 ARMADILLO REPEAT-CONTAINING -RELATED"/>
    <property type="match status" value="1"/>
</dbReference>